<reference evidence="4" key="1">
    <citation type="journal article" date="2009" name="Genome Res.">
        <title>Comparative genomic analyses of the human fungal pathogens Coccidioides and their relatives.</title>
        <authorList>
            <person name="Sharpton T.J."/>
            <person name="Stajich J.E."/>
            <person name="Rounsley S.D."/>
            <person name="Gardner M.J."/>
            <person name="Wortman J.R."/>
            <person name="Jordar V.S."/>
            <person name="Maiti R."/>
            <person name="Kodira C.D."/>
            <person name="Neafsey D.E."/>
            <person name="Zeng Q."/>
            <person name="Hung C.-Y."/>
            <person name="McMahan C."/>
            <person name="Muszewska A."/>
            <person name="Grynberg M."/>
            <person name="Mandel M.A."/>
            <person name="Kellner E.M."/>
            <person name="Barker B.M."/>
            <person name="Galgiani J.N."/>
            <person name="Orbach M.J."/>
            <person name="Kirkland T.N."/>
            <person name="Cole G.T."/>
            <person name="Henn M.R."/>
            <person name="Birren B.W."/>
            <person name="Taylor J.W."/>
        </authorList>
    </citation>
    <scope>NUCLEOTIDE SEQUENCE [LARGE SCALE GENOMIC DNA]</scope>
    <source>
        <strain evidence="4">UAMH 1704</strain>
    </source>
</reference>
<dbReference type="InParanoid" id="C4JVB3"/>
<dbReference type="GO" id="GO:0004866">
    <property type="term" value="F:endopeptidase inhibitor activity"/>
    <property type="evidence" value="ECO:0007669"/>
    <property type="project" value="UniProtKB-ARBA"/>
</dbReference>
<accession>C4JVB3</accession>
<evidence type="ECO:0000256" key="2">
    <source>
        <dbReference type="SAM" id="MobiDB-lite"/>
    </source>
</evidence>
<dbReference type="GeneID" id="8442612"/>
<proteinExistence type="inferred from homology"/>
<dbReference type="HOGENOM" id="CLU_156026_3_1_1"/>
<evidence type="ECO:0008006" key="5">
    <source>
        <dbReference type="Google" id="ProtNLM"/>
    </source>
</evidence>
<evidence type="ECO:0000313" key="4">
    <source>
        <dbReference type="Proteomes" id="UP000002058"/>
    </source>
</evidence>
<comment type="similarity">
    <text evidence="1">Belongs to the protease inhibitor I9 family.</text>
</comment>
<dbReference type="VEuPathDB" id="FungiDB:UREG_06505"/>
<dbReference type="GO" id="GO:0042144">
    <property type="term" value="P:vacuole fusion, non-autophagic"/>
    <property type="evidence" value="ECO:0007669"/>
    <property type="project" value="TreeGrafter"/>
</dbReference>
<name>C4JVB3_UNCRE</name>
<dbReference type="Gene3D" id="3.30.70.80">
    <property type="entry name" value="Peptidase S8 propeptide/proteinase inhibitor I9"/>
    <property type="match status" value="1"/>
</dbReference>
<dbReference type="Proteomes" id="UP000002058">
    <property type="component" value="Unassembled WGS sequence"/>
</dbReference>
<dbReference type="InterPro" id="IPR037045">
    <property type="entry name" value="S8pro/Inhibitor_I9_sf"/>
</dbReference>
<dbReference type="RefSeq" id="XP_002583538.1">
    <property type="nucleotide sequence ID" value="XM_002583492.1"/>
</dbReference>
<dbReference type="EMBL" id="CH476618">
    <property type="protein sequence ID" value="EEP81640.1"/>
    <property type="molecule type" value="Genomic_DNA"/>
</dbReference>
<evidence type="ECO:0000256" key="1">
    <source>
        <dbReference type="ARBA" id="ARBA00038069"/>
    </source>
</evidence>
<dbReference type="PANTHER" id="PTHR28288:SF2">
    <property type="entry name" value="PROTEASE B INHIBITOR 2"/>
    <property type="match status" value="1"/>
</dbReference>
<dbReference type="KEGG" id="ure:UREG_06505"/>
<dbReference type="eggNOG" id="ENOG502SBW1">
    <property type="taxonomic scope" value="Eukaryota"/>
</dbReference>
<organism evidence="3 4">
    <name type="scientific">Uncinocarpus reesii (strain UAMH 1704)</name>
    <dbReference type="NCBI Taxonomy" id="336963"/>
    <lineage>
        <taxon>Eukaryota</taxon>
        <taxon>Fungi</taxon>
        <taxon>Dikarya</taxon>
        <taxon>Ascomycota</taxon>
        <taxon>Pezizomycotina</taxon>
        <taxon>Eurotiomycetes</taxon>
        <taxon>Eurotiomycetidae</taxon>
        <taxon>Onygenales</taxon>
        <taxon>Onygenaceae</taxon>
        <taxon>Uncinocarpus</taxon>
    </lineage>
</organism>
<dbReference type="PANTHER" id="PTHR28288">
    <property type="entry name" value="PROTEASE B INHIBITOR 2"/>
    <property type="match status" value="1"/>
</dbReference>
<gene>
    <name evidence="3" type="ORF">UREG_06505</name>
</gene>
<dbReference type="AlphaFoldDB" id="C4JVB3"/>
<protein>
    <recommendedName>
        <fullName evidence="5">Inhibitor I9 domain-containing protein</fullName>
    </recommendedName>
</protein>
<dbReference type="InterPro" id="IPR052471">
    <property type="entry name" value="PBI_I9"/>
</dbReference>
<dbReference type="FunCoup" id="C4JVB3">
    <property type="interactions" value="134"/>
</dbReference>
<dbReference type="OrthoDB" id="5518345at2759"/>
<keyword evidence="4" id="KW-1185">Reference proteome</keyword>
<feature type="compositionally biased region" description="Basic and acidic residues" evidence="2">
    <location>
        <begin position="16"/>
        <end position="28"/>
    </location>
</feature>
<feature type="region of interest" description="Disordered" evidence="2">
    <location>
        <begin position="1"/>
        <end position="28"/>
    </location>
</feature>
<dbReference type="SUPFAM" id="SSF54897">
    <property type="entry name" value="Protease propeptides/inhibitors"/>
    <property type="match status" value="1"/>
</dbReference>
<sequence>MVMFNVTLKPNASPEELEKAKEEAKKTGGTIRHEYKLIKGFTVEYPDDHVHVLQSTSSVNVEQDGPARTQK</sequence>
<evidence type="ECO:0000313" key="3">
    <source>
        <dbReference type="EMBL" id="EEP81640.1"/>
    </source>
</evidence>
<dbReference type="STRING" id="336963.C4JVB3"/>
<dbReference type="FunFam" id="3.30.70.80:FF:000005">
    <property type="entry name" value="Proteinase inhibitor I2B"/>
    <property type="match status" value="1"/>
</dbReference>
<dbReference type="OMA" id="MYFNVTM"/>